<reference evidence="8 9" key="1">
    <citation type="submission" date="2016-10" db="EMBL/GenBank/DDBJ databases">
        <authorList>
            <person name="de Groot N.N."/>
        </authorList>
    </citation>
    <scope>NUCLEOTIDE SEQUENCE [LARGE SCALE GENOMIC DNA]</scope>
    <source>
        <strain evidence="8 9">DSM 23048</strain>
    </source>
</reference>
<keyword evidence="5" id="KW-0998">Cell outer membrane</keyword>
<proteinExistence type="inferred from homology"/>
<feature type="domain" description="RagB/SusD" evidence="6">
    <location>
        <begin position="354"/>
        <end position="502"/>
    </location>
</feature>
<evidence type="ECO:0000259" key="7">
    <source>
        <dbReference type="Pfam" id="PF14322"/>
    </source>
</evidence>
<dbReference type="InterPro" id="IPR011990">
    <property type="entry name" value="TPR-like_helical_dom_sf"/>
</dbReference>
<evidence type="ECO:0000256" key="5">
    <source>
        <dbReference type="ARBA" id="ARBA00023237"/>
    </source>
</evidence>
<comment type="similarity">
    <text evidence="2">Belongs to the SusD family.</text>
</comment>
<evidence type="ECO:0000256" key="3">
    <source>
        <dbReference type="ARBA" id="ARBA00022729"/>
    </source>
</evidence>
<comment type="subcellular location">
    <subcellularLocation>
        <location evidence="1">Cell outer membrane</location>
    </subcellularLocation>
</comment>
<name>A0A1H6R096_9FLAO</name>
<protein>
    <submittedName>
        <fullName evidence="8">SusD family protein</fullName>
    </submittedName>
</protein>
<dbReference type="PROSITE" id="PS51257">
    <property type="entry name" value="PROKAR_LIPOPROTEIN"/>
    <property type="match status" value="1"/>
</dbReference>
<dbReference type="RefSeq" id="WP_074744133.1">
    <property type="nucleotide sequence ID" value="NZ_FNYS01000001.1"/>
</dbReference>
<evidence type="ECO:0000259" key="6">
    <source>
        <dbReference type="Pfam" id="PF07980"/>
    </source>
</evidence>
<evidence type="ECO:0000256" key="1">
    <source>
        <dbReference type="ARBA" id="ARBA00004442"/>
    </source>
</evidence>
<evidence type="ECO:0000256" key="4">
    <source>
        <dbReference type="ARBA" id="ARBA00023136"/>
    </source>
</evidence>
<dbReference type="AlphaFoldDB" id="A0A1H6R096"/>
<dbReference type="Pfam" id="PF14322">
    <property type="entry name" value="SusD-like_3"/>
    <property type="match status" value="1"/>
</dbReference>
<accession>A0A1H6R096</accession>
<feature type="domain" description="SusD-like N-terminal" evidence="7">
    <location>
        <begin position="84"/>
        <end position="243"/>
    </location>
</feature>
<dbReference type="Proteomes" id="UP000183077">
    <property type="component" value="Unassembled WGS sequence"/>
</dbReference>
<dbReference type="EMBL" id="FNYS01000001">
    <property type="protein sequence ID" value="SEI49309.1"/>
    <property type="molecule type" value="Genomic_DNA"/>
</dbReference>
<evidence type="ECO:0000313" key="9">
    <source>
        <dbReference type="Proteomes" id="UP000183077"/>
    </source>
</evidence>
<dbReference type="GeneID" id="82255392"/>
<evidence type="ECO:0000313" key="8">
    <source>
        <dbReference type="EMBL" id="SEI49309.1"/>
    </source>
</evidence>
<keyword evidence="4" id="KW-0472">Membrane</keyword>
<organism evidence="8 9">
    <name type="scientific">Myroides marinus</name>
    <dbReference type="NCBI Taxonomy" id="703342"/>
    <lineage>
        <taxon>Bacteria</taxon>
        <taxon>Pseudomonadati</taxon>
        <taxon>Bacteroidota</taxon>
        <taxon>Flavobacteriia</taxon>
        <taxon>Flavobacteriales</taxon>
        <taxon>Flavobacteriaceae</taxon>
        <taxon>Myroides</taxon>
    </lineage>
</organism>
<keyword evidence="3" id="KW-0732">Signal</keyword>
<gene>
    <name evidence="8" type="ORF">SAMN04488018_101157</name>
</gene>
<dbReference type="SUPFAM" id="SSF48452">
    <property type="entry name" value="TPR-like"/>
    <property type="match status" value="1"/>
</dbReference>
<dbReference type="InterPro" id="IPR012944">
    <property type="entry name" value="SusD_RagB_dom"/>
</dbReference>
<dbReference type="InterPro" id="IPR033985">
    <property type="entry name" value="SusD-like_N"/>
</dbReference>
<sequence length="504" mass="56826">MKKIIYSTFVLGSIVLGSCSKDFTENDLNSNFSDNQMAALAKFPESAMVLNNGLESGGLNLMFKSGVAEVGSHEDFGQKAVDIIVDAMSNDVAYANINWFSYHYTYQDRLESYNTATVYNYYNKLAHSANQVIQSVLRTDSKYESNAIYGRALALRAFANLNLIRLYEYNGDGISIESIDEKGEQGPKGEFIYKLNRVPASEVKKFIENDLVRAYTILEGYSRPNANYINQSVVAGILSRYYLYTEEFAKAKDYAKLALGGNIGAASFDVVNSGNFSSIANADWMWGTAIDGSSTTFYASYFSHMDSFNVGYGRVGNTTKSIDKRLYDEMNGTDKRKTEWFADGKRIYSSPNWKEDAALPLYVNTKFIDKTKFLGDYCYMRKTEILFNYMEAAIKLGEEGEAKKVLVDYMSTRDKGYDINKRLASKSLFEEFKIQKRIELWGEGFGLIDMKRWGTSLVRIYEGTNHIAKGQLKDIIAPSAKFTLQLPKAERDANPLLSPQNPIE</sequence>
<dbReference type="Pfam" id="PF07980">
    <property type="entry name" value="SusD_RagB"/>
    <property type="match status" value="1"/>
</dbReference>
<evidence type="ECO:0000256" key="2">
    <source>
        <dbReference type="ARBA" id="ARBA00006275"/>
    </source>
</evidence>
<dbReference type="Gene3D" id="1.25.40.390">
    <property type="match status" value="1"/>
</dbReference>